<sequence length="352" mass="37966">MTDASGPALLVRQADLSDARERARIEAFVAEHGATPFHRPAWLLAIEQGTGQRGLGLVAERAGAIAGWLPLTEVRSALFSPALVSSGFGVGGGVLSESDEAGAMLCRAAQEMAQRLSVSSVELRGGTAGEGWEPITGKHANFSRPLAADHEAELEAIPRKARAEVRKCLRSPLEIVVGHSNHLDTFYRCYAASVHNLGTPVFPRKLFAAVLDHFGEDADILTALHEGRAVSSVLSLYHNGAVMPYWGGGGAEARALKSNERVYFELMDHGRARGCTHYDYGRSKVGSGPYNFKKWQGFEPEPLTYWSWTAPGGTARNIDPTDQSYSASIDLWKKLPLSVATRIGPFIARGLG</sequence>
<comment type="caution">
    <text evidence="2">The sequence shown here is derived from an EMBL/GenBank/DDBJ whole genome shotgun (WGS) entry which is preliminary data.</text>
</comment>
<dbReference type="NCBIfam" id="TIGR03019">
    <property type="entry name" value="pepcterm_femAB"/>
    <property type="match status" value="1"/>
</dbReference>
<dbReference type="InterPro" id="IPR038740">
    <property type="entry name" value="BioF2-like_GNAT_dom"/>
</dbReference>
<dbReference type="PANTHER" id="PTHR36174:SF1">
    <property type="entry name" value="LIPID II:GLYCINE GLYCYLTRANSFERASE"/>
    <property type="match status" value="1"/>
</dbReference>
<feature type="domain" description="BioF2-like acetyltransferase" evidence="1">
    <location>
        <begin position="160"/>
        <end position="294"/>
    </location>
</feature>
<proteinExistence type="predicted"/>
<protein>
    <submittedName>
        <fullName evidence="2">FemAB family PEP-CTERM system-associated protein</fullName>
    </submittedName>
</protein>
<evidence type="ECO:0000259" key="1">
    <source>
        <dbReference type="Pfam" id="PF13480"/>
    </source>
</evidence>
<accession>A0ABS7JQB5</accession>
<dbReference type="Gene3D" id="3.40.630.30">
    <property type="match status" value="1"/>
</dbReference>
<dbReference type="RefSeq" id="WP_221599638.1">
    <property type="nucleotide sequence ID" value="NZ_JAIGNU010000001.1"/>
</dbReference>
<evidence type="ECO:0000313" key="3">
    <source>
        <dbReference type="Proteomes" id="UP000782554"/>
    </source>
</evidence>
<organism evidence="2 3">
    <name type="scientific">Qipengyuania mesophila</name>
    <dbReference type="NCBI Taxonomy" id="2867246"/>
    <lineage>
        <taxon>Bacteria</taxon>
        <taxon>Pseudomonadati</taxon>
        <taxon>Pseudomonadota</taxon>
        <taxon>Alphaproteobacteria</taxon>
        <taxon>Sphingomonadales</taxon>
        <taxon>Erythrobacteraceae</taxon>
        <taxon>Qipengyuania</taxon>
    </lineage>
</organism>
<reference evidence="2 3" key="1">
    <citation type="submission" date="2021-08" db="EMBL/GenBank/DDBJ databases">
        <title>Comparative Genomics Analysis of the Genus Qipengyuania Reveals Extensive Genetic Diversity and Metabolic Versatility, Including the Description of Fifteen Novel Species.</title>
        <authorList>
            <person name="Liu Y."/>
        </authorList>
    </citation>
    <scope>NUCLEOTIDE SEQUENCE [LARGE SCALE GENOMIC DNA]</scope>
    <source>
        <strain evidence="2 3">YG27</strain>
    </source>
</reference>
<dbReference type="InterPro" id="IPR050644">
    <property type="entry name" value="PG_Glycine_Bridge_Synth"/>
</dbReference>
<keyword evidence="3" id="KW-1185">Reference proteome</keyword>
<dbReference type="SUPFAM" id="SSF55729">
    <property type="entry name" value="Acyl-CoA N-acyltransferases (Nat)"/>
    <property type="match status" value="1"/>
</dbReference>
<evidence type="ECO:0000313" key="2">
    <source>
        <dbReference type="EMBL" id="MBX7499830.1"/>
    </source>
</evidence>
<dbReference type="PANTHER" id="PTHR36174">
    <property type="entry name" value="LIPID II:GLYCINE GLYCYLTRANSFERASE"/>
    <property type="match status" value="1"/>
</dbReference>
<name>A0ABS7JQB5_9SPHN</name>
<dbReference type="Pfam" id="PF13480">
    <property type="entry name" value="Acetyltransf_6"/>
    <property type="match status" value="1"/>
</dbReference>
<gene>
    <name evidence="2" type="ORF">K3181_00055</name>
</gene>
<dbReference type="Proteomes" id="UP000782554">
    <property type="component" value="Unassembled WGS sequence"/>
</dbReference>
<dbReference type="InterPro" id="IPR016181">
    <property type="entry name" value="Acyl_CoA_acyltransferase"/>
</dbReference>
<dbReference type="InterPro" id="IPR017469">
    <property type="entry name" value="PEP-CTERM_FemAB-rel"/>
</dbReference>
<dbReference type="EMBL" id="JAIGNU010000001">
    <property type="protein sequence ID" value="MBX7499830.1"/>
    <property type="molecule type" value="Genomic_DNA"/>
</dbReference>